<name>A0A382DQT3_9ZZZZ</name>
<accession>A0A382DQT3</accession>
<organism evidence="1">
    <name type="scientific">marine metagenome</name>
    <dbReference type="NCBI Taxonomy" id="408172"/>
    <lineage>
        <taxon>unclassified sequences</taxon>
        <taxon>metagenomes</taxon>
        <taxon>ecological metagenomes</taxon>
    </lineage>
</organism>
<dbReference type="InterPro" id="IPR036249">
    <property type="entry name" value="Thioredoxin-like_sf"/>
</dbReference>
<gene>
    <name evidence="1" type="ORF">METZ01_LOCUS193582</name>
</gene>
<sequence>MPTPFEELKARASKRWNELTRGEKAWIRVGGGTSGQAAGSDSVFDSFKSTVESEGANANVSMVGAMGLMYMEPQVDILTPDGVRVFYGNVQPSEAVDIVDQHVKDGMPLIDRAFAYSGGDGSTTGSLPELDSLPTFSFQERIATRNFGETDPHDLL</sequence>
<proteinExistence type="predicted"/>
<dbReference type="SUPFAM" id="SSF52833">
    <property type="entry name" value="Thioredoxin-like"/>
    <property type="match status" value="1"/>
</dbReference>
<dbReference type="Gene3D" id="3.40.30.10">
    <property type="entry name" value="Glutaredoxin"/>
    <property type="match status" value="1"/>
</dbReference>
<dbReference type="AlphaFoldDB" id="A0A382DQT3"/>
<dbReference type="EMBL" id="UINC01040612">
    <property type="protein sequence ID" value="SVB40728.1"/>
    <property type="molecule type" value="Genomic_DNA"/>
</dbReference>
<protein>
    <submittedName>
        <fullName evidence="1">Uncharacterized protein</fullName>
    </submittedName>
</protein>
<dbReference type="CDD" id="cd02980">
    <property type="entry name" value="TRX_Fd_family"/>
    <property type="match status" value="1"/>
</dbReference>
<reference evidence="1" key="1">
    <citation type="submission" date="2018-05" db="EMBL/GenBank/DDBJ databases">
        <authorList>
            <person name="Lanie J.A."/>
            <person name="Ng W.-L."/>
            <person name="Kazmierczak K.M."/>
            <person name="Andrzejewski T.M."/>
            <person name="Davidsen T.M."/>
            <person name="Wayne K.J."/>
            <person name="Tettelin H."/>
            <person name="Glass J.I."/>
            <person name="Rusch D."/>
            <person name="Podicherti R."/>
            <person name="Tsui H.-C.T."/>
            <person name="Winkler M.E."/>
        </authorList>
    </citation>
    <scope>NUCLEOTIDE SEQUENCE</scope>
</reference>
<evidence type="ECO:0000313" key="1">
    <source>
        <dbReference type="EMBL" id="SVB40728.1"/>
    </source>
</evidence>
<feature type="non-terminal residue" evidence="1">
    <location>
        <position position="156"/>
    </location>
</feature>